<name>A0A6J4QM85_9ACTN</name>
<reference evidence="1" key="1">
    <citation type="submission" date="2020-02" db="EMBL/GenBank/DDBJ databases">
        <authorList>
            <person name="Meier V. D."/>
        </authorList>
    </citation>
    <scope>NUCLEOTIDE SEQUENCE</scope>
    <source>
        <strain evidence="1">AVDCRST_MAG14</strain>
    </source>
</reference>
<dbReference type="EMBL" id="CADCVG010000031">
    <property type="protein sequence ID" value="CAA9448983.1"/>
    <property type="molecule type" value="Genomic_DNA"/>
</dbReference>
<dbReference type="AlphaFoldDB" id="A0A6J4QM85"/>
<organism evidence="1">
    <name type="scientific">uncultured Rubrobacteraceae bacterium</name>
    <dbReference type="NCBI Taxonomy" id="349277"/>
    <lineage>
        <taxon>Bacteria</taxon>
        <taxon>Bacillati</taxon>
        <taxon>Actinomycetota</taxon>
        <taxon>Rubrobacteria</taxon>
        <taxon>Rubrobacterales</taxon>
        <taxon>Rubrobacteraceae</taxon>
        <taxon>environmental samples</taxon>
    </lineage>
</organism>
<proteinExistence type="predicted"/>
<accession>A0A6J4QM85</accession>
<gene>
    <name evidence="1" type="ORF">AVDCRST_MAG14-698</name>
</gene>
<protein>
    <submittedName>
        <fullName evidence="1">Uncharacterized protein</fullName>
    </submittedName>
</protein>
<evidence type="ECO:0000313" key="1">
    <source>
        <dbReference type="EMBL" id="CAA9448983.1"/>
    </source>
</evidence>
<sequence>MLQRKLQRPTNGVLCRVGALVIEIAGEPDPGEQVSVVILDAAKLSRVEQ</sequence>